<keyword evidence="4" id="KW-0804">Transcription</keyword>
<keyword evidence="4" id="KW-0805">Transcription regulation</keyword>
<comment type="subcellular location">
    <subcellularLocation>
        <location evidence="1 4">Nucleus</location>
    </subcellularLocation>
</comment>
<name>A0ABQ9NUD8_9PEZI</name>
<evidence type="ECO:0000313" key="6">
    <source>
        <dbReference type="Proteomes" id="UP001172684"/>
    </source>
</evidence>
<comment type="function">
    <text evidence="4">Component of the Mediator complex, a coactivator involved in the regulated transcription of nearly all RNA polymerase II-dependent genes. Mediator functions as a bridge to convey information from gene-specific regulatory proteins to the basal RNA polymerase II transcription machinery. Mediator is recruited to promoters by direct interactions with regulatory proteins and serves as a scaffold for the assembly of a functional pre-initiation complex with RNA polymerase II and the general transcription factors.</text>
</comment>
<comment type="subunit">
    <text evidence="4">Component of the Mediator complex.</text>
</comment>
<keyword evidence="4" id="KW-0010">Activator</keyword>
<dbReference type="EMBL" id="JAPDRL010000023">
    <property type="protein sequence ID" value="KAJ9666005.1"/>
    <property type="molecule type" value="Genomic_DNA"/>
</dbReference>
<evidence type="ECO:0000256" key="1">
    <source>
        <dbReference type="ARBA" id="ARBA00004123"/>
    </source>
</evidence>
<sequence length="164" mass="17449">MTSPTPATPADNILTLNTLKSSVPTILSSAGHAFSALTNAPLPTPPAPDQTPLDAHKAVFRENTTTFFTLVKQLGDTLKEQAAALEEAGIIPAEAPRFGVSDGASAAGEVTNGGLGDLDVGWLNSRRDEVGKRKYMELMKEVRRELEAMVEGEKGRDEDMKEAA</sequence>
<keyword evidence="6" id="KW-1185">Reference proteome</keyword>
<evidence type="ECO:0000256" key="2">
    <source>
        <dbReference type="ARBA" id="ARBA00008186"/>
    </source>
</evidence>
<reference evidence="5" key="1">
    <citation type="submission" date="2022-10" db="EMBL/GenBank/DDBJ databases">
        <title>Culturing micro-colonial fungi from biological soil crusts in the Mojave desert and describing Neophaeococcomyces mojavensis, and introducing the new genera and species Taxawa tesnikishii.</title>
        <authorList>
            <person name="Kurbessoian T."/>
            <person name="Stajich J.E."/>
        </authorList>
    </citation>
    <scope>NUCLEOTIDE SEQUENCE</scope>
    <source>
        <strain evidence="5">TK_1</strain>
    </source>
</reference>
<dbReference type="Proteomes" id="UP001172684">
    <property type="component" value="Unassembled WGS sequence"/>
</dbReference>
<evidence type="ECO:0000256" key="3">
    <source>
        <dbReference type="ARBA" id="ARBA00023242"/>
    </source>
</evidence>
<comment type="caution">
    <text evidence="5">The sequence shown here is derived from an EMBL/GenBank/DDBJ whole genome shotgun (WGS) entry which is preliminary data.</text>
</comment>
<proteinExistence type="inferred from homology"/>
<protein>
    <recommendedName>
        <fullName evidence="4">Mediator of RNA polymerase II transcription subunit 11</fullName>
    </recommendedName>
    <alternativeName>
        <fullName evidence="4">Mediator complex subunit 11</fullName>
    </alternativeName>
</protein>
<accession>A0ABQ9NUD8</accession>
<dbReference type="Pfam" id="PF10280">
    <property type="entry name" value="Med11"/>
    <property type="match status" value="1"/>
</dbReference>
<organism evidence="5 6">
    <name type="scientific">Coniosporium apollinis</name>
    <dbReference type="NCBI Taxonomy" id="61459"/>
    <lineage>
        <taxon>Eukaryota</taxon>
        <taxon>Fungi</taxon>
        <taxon>Dikarya</taxon>
        <taxon>Ascomycota</taxon>
        <taxon>Pezizomycotina</taxon>
        <taxon>Dothideomycetes</taxon>
        <taxon>Dothideomycetes incertae sedis</taxon>
        <taxon>Coniosporium</taxon>
    </lineage>
</organism>
<comment type="similarity">
    <text evidence="2 4">Belongs to the Mediator complex subunit 11 family.</text>
</comment>
<keyword evidence="3 4" id="KW-0539">Nucleus</keyword>
<evidence type="ECO:0000256" key="4">
    <source>
        <dbReference type="RuleBase" id="RU364147"/>
    </source>
</evidence>
<gene>
    <name evidence="4" type="primary">MED11</name>
    <name evidence="5" type="ORF">H2201_003916</name>
</gene>
<dbReference type="Gene3D" id="1.10.287.3490">
    <property type="match status" value="1"/>
</dbReference>
<dbReference type="InterPro" id="IPR019404">
    <property type="entry name" value="Mediator_Med11"/>
</dbReference>
<evidence type="ECO:0000313" key="5">
    <source>
        <dbReference type="EMBL" id="KAJ9666005.1"/>
    </source>
</evidence>